<evidence type="ECO:0000313" key="1">
    <source>
        <dbReference type="EMBL" id="ODA36025.1"/>
    </source>
</evidence>
<comment type="caution">
    <text evidence="1">The sequence shown here is derived from an EMBL/GenBank/DDBJ whole genome shotgun (WGS) entry which is preliminary data.</text>
</comment>
<dbReference type="STRING" id="1841610.A6X21_02555"/>
<dbReference type="AlphaFoldDB" id="A0A1C3ES49"/>
<protein>
    <submittedName>
        <fullName evidence="1">Uncharacterized protein</fullName>
    </submittedName>
</protein>
<organism evidence="1 2">
    <name type="scientific">Planctopirus hydrillae</name>
    <dbReference type="NCBI Taxonomy" id="1841610"/>
    <lineage>
        <taxon>Bacteria</taxon>
        <taxon>Pseudomonadati</taxon>
        <taxon>Planctomycetota</taxon>
        <taxon>Planctomycetia</taxon>
        <taxon>Planctomycetales</taxon>
        <taxon>Planctomycetaceae</taxon>
        <taxon>Planctopirus</taxon>
    </lineage>
</organism>
<dbReference type="EMBL" id="LYDR01000030">
    <property type="protein sequence ID" value="ODA36025.1"/>
    <property type="molecule type" value="Genomic_DNA"/>
</dbReference>
<reference evidence="1 2" key="1">
    <citation type="submission" date="2016-05" db="EMBL/GenBank/DDBJ databases">
        <title>Genomic and physiological characterization of Planctopirus sp. isolated from fresh water lake.</title>
        <authorList>
            <person name="Subhash Y."/>
            <person name="Ramana C."/>
        </authorList>
    </citation>
    <scope>NUCLEOTIDE SEQUENCE [LARGE SCALE GENOMIC DNA]</scope>
    <source>
        <strain evidence="1 2">JC280</strain>
    </source>
</reference>
<keyword evidence="2" id="KW-1185">Reference proteome</keyword>
<gene>
    <name evidence="1" type="ORF">A6X21_02555</name>
</gene>
<accession>A0A1C3ES49</accession>
<proteinExistence type="predicted"/>
<evidence type="ECO:0000313" key="2">
    <source>
        <dbReference type="Proteomes" id="UP000094828"/>
    </source>
</evidence>
<name>A0A1C3ES49_9PLAN</name>
<sequence>MAIKLPVQWTIPGEHTLSATCGESSVEKKIKVYKVQIFANYEDVTGGSFSTVVGKRVKLECRVTPEVEFTNEWALPGKFVKNYIITYIPTDRDVPGTSYKAVDTRGEMVFFTDSELSQTIVQPYWILAKSSQALDVTVRVNSRNKTATTDFSANAPVVHTTATTTDATPAILFRRTQLGLGRFSPSDNLKPGFSMDVSVTTGSDQAGCFRILQLIDTKRFYTIIRSSVGTTLRVEIAIDSDGFVLDRKNEVLGQWNYQNAELCVGSHRTVSFPEPITDSPTYLFAGNAISGFVANEQFRTYVMYQPAGDATIWVPVKLVTWQWDASINRASASAEWPSLPNGSVSSAMSLTPDVPEWSGRILDIVETEEIIP</sequence>
<dbReference type="Proteomes" id="UP000094828">
    <property type="component" value="Unassembled WGS sequence"/>
</dbReference>